<protein>
    <recommendedName>
        <fullName evidence="4">BZIP domain-containing protein</fullName>
    </recommendedName>
</protein>
<evidence type="ECO:0000313" key="3">
    <source>
        <dbReference type="Proteomes" id="UP001445335"/>
    </source>
</evidence>
<feature type="compositionally biased region" description="Basic residues" evidence="1">
    <location>
        <begin position="101"/>
        <end position="118"/>
    </location>
</feature>
<dbReference type="EMBL" id="JALJOU010000089">
    <property type="protein sequence ID" value="KAK9822223.1"/>
    <property type="molecule type" value="Genomic_DNA"/>
</dbReference>
<dbReference type="Proteomes" id="UP001445335">
    <property type="component" value="Unassembled WGS sequence"/>
</dbReference>
<evidence type="ECO:0000256" key="1">
    <source>
        <dbReference type="SAM" id="MobiDB-lite"/>
    </source>
</evidence>
<keyword evidence="3" id="KW-1185">Reference proteome</keyword>
<sequence length="168" mass="18667">MHAYATCEVPLLPAEQAMLASYLVPQPAPPGLQAGRAAEQPGLGAAQAGEQQQERESVHRMQQQGSQRLLRPRLRTSYELPPMLPSSEDSDVDYQPPRASPVRRARVSRTRAKNRQKAKQVAVSDELEGMRDRIEALEATRTRQEAEIELLEQRLLLATSALLPPELA</sequence>
<feature type="region of interest" description="Disordered" evidence="1">
    <location>
        <begin position="26"/>
        <end position="124"/>
    </location>
</feature>
<comment type="caution">
    <text evidence="2">The sequence shown here is derived from an EMBL/GenBank/DDBJ whole genome shotgun (WGS) entry which is preliminary data.</text>
</comment>
<dbReference type="AlphaFoldDB" id="A0AAW1QLS9"/>
<feature type="compositionally biased region" description="Low complexity" evidence="1">
    <location>
        <begin position="37"/>
        <end position="51"/>
    </location>
</feature>
<organism evidence="2 3">
    <name type="scientific">Elliptochloris bilobata</name>
    <dbReference type="NCBI Taxonomy" id="381761"/>
    <lineage>
        <taxon>Eukaryota</taxon>
        <taxon>Viridiplantae</taxon>
        <taxon>Chlorophyta</taxon>
        <taxon>core chlorophytes</taxon>
        <taxon>Trebouxiophyceae</taxon>
        <taxon>Trebouxiophyceae incertae sedis</taxon>
        <taxon>Elliptochloris clade</taxon>
        <taxon>Elliptochloris</taxon>
    </lineage>
</organism>
<proteinExistence type="predicted"/>
<reference evidence="2 3" key="1">
    <citation type="journal article" date="2024" name="Nat. Commun.">
        <title>Phylogenomics reveals the evolutionary origins of lichenization in chlorophyte algae.</title>
        <authorList>
            <person name="Puginier C."/>
            <person name="Libourel C."/>
            <person name="Otte J."/>
            <person name="Skaloud P."/>
            <person name="Haon M."/>
            <person name="Grisel S."/>
            <person name="Petersen M."/>
            <person name="Berrin J.G."/>
            <person name="Delaux P.M."/>
            <person name="Dal Grande F."/>
            <person name="Keller J."/>
        </authorList>
    </citation>
    <scope>NUCLEOTIDE SEQUENCE [LARGE SCALE GENOMIC DNA]</scope>
    <source>
        <strain evidence="2 3">SAG 245.80</strain>
    </source>
</reference>
<evidence type="ECO:0000313" key="2">
    <source>
        <dbReference type="EMBL" id="KAK9822223.1"/>
    </source>
</evidence>
<gene>
    <name evidence="2" type="ORF">WJX81_000932</name>
</gene>
<name>A0AAW1QLS9_9CHLO</name>
<evidence type="ECO:0008006" key="4">
    <source>
        <dbReference type="Google" id="ProtNLM"/>
    </source>
</evidence>
<accession>A0AAW1QLS9</accession>